<evidence type="ECO:0000256" key="2">
    <source>
        <dbReference type="ARBA" id="ARBA00023002"/>
    </source>
</evidence>
<dbReference type="EMBL" id="QQOH01000001">
    <property type="protein sequence ID" value="RDE24866.1"/>
    <property type="molecule type" value="Genomic_DNA"/>
</dbReference>
<keyword evidence="4" id="KW-1185">Reference proteome</keyword>
<protein>
    <submittedName>
        <fullName evidence="3">SDR family NAD(P)-dependent oxidoreductase</fullName>
    </submittedName>
</protein>
<evidence type="ECO:0000313" key="3">
    <source>
        <dbReference type="EMBL" id="RDE24866.1"/>
    </source>
</evidence>
<dbReference type="InterPro" id="IPR036291">
    <property type="entry name" value="NAD(P)-bd_dom_sf"/>
</dbReference>
<name>A0A369WWE7_9GAMM</name>
<evidence type="ECO:0000313" key="4">
    <source>
        <dbReference type="Proteomes" id="UP000253769"/>
    </source>
</evidence>
<dbReference type="PRINTS" id="PR00081">
    <property type="entry name" value="GDHRDH"/>
</dbReference>
<dbReference type="SUPFAM" id="SSF51735">
    <property type="entry name" value="NAD(P)-binding Rossmann-fold domains"/>
    <property type="match status" value="1"/>
</dbReference>
<dbReference type="GO" id="GO:0016491">
    <property type="term" value="F:oxidoreductase activity"/>
    <property type="evidence" value="ECO:0007669"/>
    <property type="project" value="UniProtKB-KW"/>
</dbReference>
<dbReference type="RefSeq" id="WP_114694457.1">
    <property type="nucleotide sequence ID" value="NZ_QQOH01000001.1"/>
</dbReference>
<dbReference type="Gene3D" id="3.40.50.720">
    <property type="entry name" value="NAD(P)-binding Rossmann-like Domain"/>
    <property type="match status" value="1"/>
</dbReference>
<dbReference type="GO" id="GO:0016020">
    <property type="term" value="C:membrane"/>
    <property type="evidence" value="ECO:0007669"/>
    <property type="project" value="TreeGrafter"/>
</dbReference>
<dbReference type="Proteomes" id="UP000253769">
    <property type="component" value="Unassembled WGS sequence"/>
</dbReference>
<organism evidence="3 4">
    <name type="scientific">Motiliproteus coralliicola</name>
    <dbReference type="NCBI Taxonomy" id="2283196"/>
    <lineage>
        <taxon>Bacteria</taxon>
        <taxon>Pseudomonadati</taxon>
        <taxon>Pseudomonadota</taxon>
        <taxon>Gammaproteobacteria</taxon>
        <taxon>Oceanospirillales</taxon>
        <taxon>Oceanospirillaceae</taxon>
        <taxon>Motiliproteus</taxon>
    </lineage>
</organism>
<dbReference type="Pfam" id="PF00106">
    <property type="entry name" value="adh_short"/>
    <property type="match status" value="1"/>
</dbReference>
<proteinExistence type="inferred from homology"/>
<dbReference type="InterPro" id="IPR002347">
    <property type="entry name" value="SDR_fam"/>
</dbReference>
<dbReference type="PANTHER" id="PTHR44196:SF1">
    <property type="entry name" value="DEHYDROGENASE_REDUCTASE SDR FAMILY MEMBER 7B"/>
    <property type="match status" value="1"/>
</dbReference>
<accession>A0A369WWE7</accession>
<dbReference type="InterPro" id="IPR020904">
    <property type="entry name" value="Sc_DH/Rdtase_CS"/>
</dbReference>
<dbReference type="PANTHER" id="PTHR44196">
    <property type="entry name" value="DEHYDROGENASE/REDUCTASE SDR FAMILY MEMBER 7B"/>
    <property type="match status" value="1"/>
</dbReference>
<dbReference type="OrthoDB" id="335726at2"/>
<comment type="similarity">
    <text evidence="1">Belongs to the short-chain dehydrogenases/reductases (SDR) family.</text>
</comment>
<dbReference type="AlphaFoldDB" id="A0A369WWE7"/>
<evidence type="ECO:0000256" key="1">
    <source>
        <dbReference type="ARBA" id="ARBA00006484"/>
    </source>
</evidence>
<comment type="caution">
    <text evidence="3">The sequence shown here is derived from an EMBL/GenBank/DDBJ whole genome shotgun (WGS) entry which is preliminary data.</text>
</comment>
<keyword evidence="2" id="KW-0560">Oxidoreductase</keyword>
<gene>
    <name evidence="3" type="ORF">DV711_04600</name>
</gene>
<sequence>MNQSIAVAAEQPLVWITGASQGIGAALALEYAARGWRVAASARNRARLQQVQRRALPLAGSVEPFPLDVREHDQHQLVLEQIEERFGPIRLAILNAGSHRPQSALEFDSHLVRELMELNLMGVANGLEVLIQRMLSRSPAKTASDANGATHHGSDGYRGTIAVVASLAGYRGLPNAAAYGASKAALINLCEALRLELADTSVRLQLINPGFVKTPLTDRNEFRMPFLIEAEQAAREIADGLETERFEIRLPGLFGWVMALLRQLPYGLYFPLVRRLTGV</sequence>
<reference evidence="3 4" key="1">
    <citation type="submission" date="2018-07" db="EMBL/GenBank/DDBJ databases">
        <title>Motiliproteus coralliicola sp. nov., a bacterium isolated from Coral.</title>
        <authorList>
            <person name="Wang G."/>
        </authorList>
    </citation>
    <scope>NUCLEOTIDE SEQUENCE [LARGE SCALE GENOMIC DNA]</scope>
    <source>
        <strain evidence="3 4">C34</strain>
    </source>
</reference>
<dbReference type="PROSITE" id="PS00061">
    <property type="entry name" value="ADH_SHORT"/>
    <property type="match status" value="1"/>
</dbReference>